<dbReference type="RefSeq" id="WP_345487089.1">
    <property type="nucleotide sequence ID" value="NZ_BAAAWU010000001.1"/>
</dbReference>
<comment type="caution">
    <text evidence="1">The sequence shown here is derived from an EMBL/GenBank/DDBJ whole genome shotgun (WGS) entry which is preliminary data.</text>
</comment>
<name>A0ABV5QLV1_9ACTN</name>
<proteinExistence type="predicted"/>
<accession>A0ABV5QLV1</accession>
<organism evidence="1 2">
    <name type="scientific">Streptomyces roseoviridis</name>
    <dbReference type="NCBI Taxonomy" id="67361"/>
    <lineage>
        <taxon>Bacteria</taxon>
        <taxon>Bacillati</taxon>
        <taxon>Actinomycetota</taxon>
        <taxon>Actinomycetes</taxon>
        <taxon>Kitasatosporales</taxon>
        <taxon>Streptomycetaceae</taxon>
        <taxon>Streptomyces</taxon>
    </lineage>
</organism>
<sequence>MQGYYVDGPGSRYEPLVPARLMDTRNGTGVVKAKVGPGRTVTLPVAGRSGVSGIDVTAVVLNVTATNTTAPTYVTAYPYGTARPGASHLNVPAGATVPNLVTVPVKDGKVTFYNHAGTTDLIADVQGYFAK</sequence>
<keyword evidence="2" id="KW-1185">Reference proteome</keyword>
<dbReference type="Proteomes" id="UP001589716">
    <property type="component" value="Unassembled WGS sequence"/>
</dbReference>
<gene>
    <name evidence="1" type="ORF">ACFFTP_09845</name>
</gene>
<protein>
    <submittedName>
        <fullName evidence="1">Uncharacterized protein</fullName>
    </submittedName>
</protein>
<dbReference type="EMBL" id="JBHMCT010000007">
    <property type="protein sequence ID" value="MFB9554492.1"/>
    <property type="molecule type" value="Genomic_DNA"/>
</dbReference>
<evidence type="ECO:0000313" key="1">
    <source>
        <dbReference type="EMBL" id="MFB9554492.1"/>
    </source>
</evidence>
<evidence type="ECO:0000313" key="2">
    <source>
        <dbReference type="Proteomes" id="UP001589716"/>
    </source>
</evidence>
<reference evidence="1 2" key="1">
    <citation type="submission" date="2024-09" db="EMBL/GenBank/DDBJ databases">
        <authorList>
            <person name="Sun Q."/>
            <person name="Mori K."/>
        </authorList>
    </citation>
    <scope>NUCLEOTIDE SEQUENCE [LARGE SCALE GENOMIC DNA]</scope>
    <source>
        <strain evidence="1 2">JCM 4414</strain>
    </source>
</reference>